<evidence type="ECO:0000256" key="4">
    <source>
        <dbReference type="SAM" id="Phobius"/>
    </source>
</evidence>
<dbReference type="InterPro" id="IPR002641">
    <property type="entry name" value="PNPLA_dom"/>
</dbReference>
<keyword evidence="4" id="KW-1133">Transmembrane helix</keyword>
<keyword evidence="4" id="KW-0812">Transmembrane</keyword>
<gene>
    <name evidence="6" type="ORF">EV685_2437</name>
</gene>
<comment type="caution">
    <text evidence="6">The sequence shown here is derived from an EMBL/GenBank/DDBJ whole genome shotgun (WGS) entry which is preliminary data.</text>
</comment>
<dbReference type="InterPro" id="IPR016035">
    <property type="entry name" value="Acyl_Trfase/lysoPLipase"/>
</dbReference>
<accession>A0A4Q7LL37</accession>
<evidence type="ECO:0000259" key="5">
    <source>
        <dbReference type="PROSITE" id="PS51635"/>
    </source>
</evidence>
<dbReference type="RefSeq" id="WP_207224811.1">
    <property type="nucleotide sequence ID" value="NZ_SGWV01000009.1"/>
</dbReference>
<dbReference type="EMBL" id="SGWV01000009">
    <property type="protein sequence ID" value="RZS54951.1"/>
    <property type="molecule type" value="Genomic_DNA"/>
</dbReference>
<feature type="region of interest" description="Disordered" evidence="3">
    <location>
        <begin position="609"/>
        <end position="630"/>
    </location>
</feature>
<dbReference type="SUPFAM" id="SSF52151">
    <property type="entry name" value="FabD/lysophospholipase-like"/>
    <property type="match status" value="1"/>
</dbReference>
<comment type="caution">
    <text evidence="2">Lacks conserved residue(s) required for the propagation of feature annotation.</text>
</comment>
<feature type="transmembrane region" description="Helical" evidence="4">
    <location>
        <begin position="153"/>
        <end position="177"/>
    </location>
</feature>
<keyword evidence="2" id="KW-0378">Hydrolase</keyword>
<proteinExistence type="predicted"/>
<reference evidence="6 7" key="1">
    <citation type="submission" date="2019-02" db="EMBL/GenBank/DDBJ databases">
        <title>Genomic Encyclopedia of Type Strains, Phase IV (KMG-IV): sequencing the most valuable type-strain genomes for metagenomic binning, comparative biology and taxonomic classification.</title>
        <authorList>
            <person name="Goeker M."/>
        </authorList>
    </citation>
    <scope>NUCLEOTIDE SEQUENCE [LARGE SCALE GENOMIC DNA]</scope>
    <source>
        <strain evidence="6 7">DSM 10617</strain>
    </source>
</reference>
<evidence type="ECO:0000313" key="7">
    <source>
        <dbReference type="Proteomes" id="UP000293433"/>
    </source>
</evidence>
<evidence type="ECO:0000256" key="3">
    <source>
        <dbReference type="SAM" id="MobiDB-lite"/>
    </source>
</evidence>
<dbReference type="PROSITE" id="PS51635">
    <property type="entry name" value="PNPLA"/>
    <property type="match status" value="1"/>
</dbReference>
<feature type="active site" description="Nucleophile" evidence="2">
    <location>
        <position position="48"/>
    </location>
</feature>
<evidence type="ECO:0000313" key="6">
    <source>
        <dbReference type="EMBL" id="RZS54951.1"/>
    </source>
</evidence>
<dbReference type="AlphaFoldDB" id="A0A4Q7LL37"/>
<keyword evidence="2" id="KW-0442">Lipid degradation</keyword>
<feature type="short sequence motif" description="GXSXG" evidence="2">
    <location>
        <begin position="46"/>
        <end position="50"/>
    </location>
</feature>
<dbReference type="GO" id="GO:0016787">
    <property type="term" value="F:hydrolase activity"/>
    <property type="evidence" value="ECO:0007669"/>
    <property type="project" value="UniProtKB-UniRule"/>
</dbReference>
<feature type="transmembrane region" description="Helical" evidence="4">
    <location>
        <begin position="189"/>
        <end position="211"/>
    </location>
</feature>
<name>A0A4Q7LL37_9BURK</name>
<dbReference type="Gene3D" id="3.40.1090.10">
    <property type="entry name" value="Cytosolic phospholipase A2 catalytic domain"/>
    <property type="match status" value="1"/>
</dbReference>
<dbReference type="Proteomes" id="UP000293433">
    <property type="component" value="Unassembled WGS sequence"/>
</dbReference>
<feature type="short sequence motif" description="DGA/G" evidence="2">
    <location>
        <begin position="406"/>
        <end position="408"/>
    </location>
</feature>
<evidence type="ECO:0000256" key="1">
    <source>
        <dbReference type="ARBA" id="ARBA00023098"/>
    </source>
</evidence>
<dbReference type="GO" id="GO:0016042">
    <property type="term" value="P:lipid catabolic process"/>
    <property type="evidence" value="ECO:0007669"/>
    <property type="project" value="UniProtKB-UniRule"/>
</dbReference>
<organism evidence="6 7">
    <name type="scientific">Sphaerotilus mobilis</name>
    <dbReference type="NCBI Taxonomy" id="47994"/>
    <lineage>
        <taxon>Bacteria</taxon>
        <taxon>Pseudomonadati</taxon>
        <taxon>Pseudomonadota</taxon>
        <taxon>Betaproteobacteria</taxon>
        <taxon>Burkholderiales</taxon>
        <taxon>Sphaerotilaceae</taxon>
        <taxon>Sphaerotilus</taxon>
    </lineage>
</organism>
<keyword evidence="1 2" id="KW-0443">Lipid metabolism</keyword>
<protein>
    <submittedName>
        <fullName evidence="6">Patatin-like phospholipase</fullName>
    </submittedName>
</protein>
<feature type="active site" description="Proton acceptor" evidence="2">
    <location>
        <position position="406"/>
    </location>
</feature>
<sequence>MNAPIEPPPADRFCDLVLTGGVTSGVLYPTAVCELARHYRFHALGGTSVGAIAAAIAAAAEYQRRLGSDAGFDVLARVPETLAKAVPRPRGRVHEVTQDLEATPTTLLSLFHPNTPAGVRLLRLFLAASPTARPDLTWVQRVRAALPELWRSYGLALGLTALLLLAVVVAGLCAWLAGGGGWATARTFALTGMGLIGSLLIGAVVLAALLCRDLRKGVLGNHLGLCTGLGQPDSGKGLTDWLHDSIQWAAGRLSDETPMTFRDLAEAPEGELPPPADPSGARRRSIDLRMVTTCLSHGRPYELPLADGEDSATLYFALEEWQAYFPRAVIDLLRDTCAAYEPGAAAAVCTGLPAGPRLTLLQMPRERMPLVVASRLSLSFPGIFSTVPAWRLDLDQRCWRRVRFSDGGICANFPIHLFDAAVPRWPTFGILLDDADLGSQVPPHATMIQSPVTQQKGYVWMPRSHREGAESHCQDLPERGVLAAVFAFIAQVLNTARRWQDYTLTGMPGVRERVVRISLARGEGELDLRVSGDEIQRLGQTYGRCAAGLLLDAFLPRTDGQPSPGWSEHRWIRWNLIADGLRQRLAGLTEAAESAPHSPPLAEQIESARHTSPFRNSRNPRNPHDPHDAPLADEQRAALATLLDSLSAVERQTAQIWWEQPYQPEPRPRVTVRPGL</sequence>
<keyword evidence="4" id="KW-0472">Membrane</keyword>
<keyword evidence="7" id="KW-1185">Reference proteome</keyword>
<feature type="domain" description="PNPLA" evidence="5">
    <location>
        <begin position="16"/>
        <end position="419"/>
    </location>
</feature>
<evidence type="ECO:0000256" key="2">
    <source>
        <dbReference type="PROSITE-ProRule" id="PRU01161"/>
    </source>
</evidence>